<proteinExistence type="predicted"/>
<dbReference type="Proteomes" id="UP000308836">
    <property type="component" value="Unassembled WGS sequence"/>
</dbReference>
<comment type="caution">
    <text evidence="1">The sequence shown here is derived from an EMBL/GenBank/DDBJ whole genome shotgun (WGS) entry which is preliminary data.</text>
</comment>
<keyword evidence="1" id="KW-0378">Hydrolase</keyword>
<keyword evidence="1" id="KW-0547">Nucleotide-binding</keyword>
<gene>
    <name evidence="1" type="primary">recQ</name>
    <name evidence="1" type="ORF">E5336_08895</name>
</gene>
<evidence type="ECO:0000313" key="2">
    <source>
        <dbReference type="Proteomes" id="UP000308836"/>
    </source>
</evidence>
<name>A0AC61R5W8_9FIRM</name>
<reference evidence="1" key="1">
    <citation type="submission" date="2019-04" db="EMBL/GenBank/DDBJ databases">
        <title>Microbes associate with the intestines of laboratory mice.</title>
        <authorList>
            <person name="Navarre W."/>
            <person name="Wong E."/>
            <person name="Huang K."/>
            <person name="Tropini C."/>
            <person name="Ng K."/>
            <person name="Yu B."/>
        </authorList>
    </citation>
    <scope>NUCLEOTIDE SEQUENCE</scope>
    <source>
        <strain evidence="1">NM09_H32</strain>
    </source>
</reference>
<evidence type="ECO:0000313" key="1">
    <source>
        <dbReference type="EMBL" id="TGY65396.1"/>
    </source>
</evidence>
<sequence length="592" mass="67470">MKYDVLKKQFGYDTFRPGQEEIIDAILAGQDTLAIMPTGAGKSLCYQIPALMLPGITLVVSPLISLMKDQVRSLNQNGIRAAYLNSTLTPGQYAKALALAQRGEYKIIYVAPERLESASFLRFVDQADISMVAIDEAHCVSQWGQNFRPSYLRIKSFFETHSKRWRFCAFTATATAQVERDMIELLGMRDPQVVKTGYDRKNLFFAVEYPANSFSRLLELVRQRSSQSGIIYCIRRKDVEMLCEKLQQAGVPATRYHAGLSDEERNANQEDFIFDRKPVMVATNAFGMGIDKPDVRYVIHYSMPSSLENYYQEAGRAGRDGQAAECILFYHAKDERVLRFFIENQDFDGVDEAEKKERIAKDWRRFEAMKNYALCPDCLRHAILAYFGEPSPTRCEACSNCLHEYETVEISESVHTILGAIKSVRQKFGATLVLSLVKGSRSQKIEQYHLDQSAFYGNLSGFTMRQLQDILRFMVQDGLVETTNDTYRLLKITPKGNAFFKQPASLTMRQYKKAEAAQAAADDVFEGLRAIRTRLSKKYRVPPYAIFNDRTLREMASARPQNKAEMLAISGVGEVKYKKFGRYFVAFFQNES</sequence>
<organism evidence="1 2">
    <name type="scientific">Dubosiella muris</name>
    <dbReference type="NCBI Taxonomy" id="3038133"/>
    <lineage>
        <taxon>Bacteria</taxon>
        <taxon>Bacillati</taxon>
        <taxon>Bacillota</taxon>
        <taxon>Erysipelotrichia</taxon>
        <taxon>Erysipelotrichales</taxon>
        <taxon>Erysipelotrichaceae</taxon>
        <taxon>Dubosiella</taxon>
    </lineage>
</organism>
<keyword evidence="1" id="KW-0067">ATP-binding</keyword>
<accession>A0AC61R5W8</accession>
<keyword evidence="2" id="KW-1185">Reference proteome</keyword>
<dbReference type="EMBL" id="SRYG01000018">
    <property type="protein sequence ID" value="TGY65396.1"/>
    <property type="molecule type" value="Genomic_DNA"/>
</dbReference>
<protein>
    <submittedName>
        <fullName evidence="1">DNA helicase RecQ</fullName>
        <ecNumber evidence="1">3.6.4.12</ecNumber>
    </submittedName>
</protein>
<keyword evidence="1" id="KW-0347">Helicase</keyword>
<dbReference type="EC" id="3.6.4.12" evidence="1"/>